<dbReference type="EMBL" id="LAIU01000002">
    <property type="protein sequence ID" value="KKB25745.1"/>
    <property type="molecule type" value="Genomic_DNA"/>
</dbReference>
<sequence>MRKRTALNYLLVGASIVLIILNMLSVFEVIHITIAFSNLLLSFTLLVCALSTYRSGYKKIAYFIMISACFTGVIGFIQLFV</sequence>
<evidence type="ECO:0000313" key="3">
    <source>
        <dbReference type="Proteomes" id="UP000033530"/>
    </source>
</evidence>
<dbReference type="RefSeq" id="WP_046099578.1">
    <property type="nucleotide sequence ID" value="NZ_BKAP01000002.1"/>
</dbReference>
<proteinExistence type="predicted"/>
<evidence type="ECO:0000256" key="1">
    <source>
        <dbReference type="SAM" id="Phobius"/>
    </source>
</evidence>
<keyword evidence="1" id="KW-0812">Transmembrane</keyword>
<comment type="caution">
    <text evidence="2">The sequence shown here is derived from an EMBL/GenBank/DDBJ whole genome shotgun (WGS) entry which is preliminary data.</text>
</comment>
<dbReference type="AlphaFoldDB" id="A0AAJ0JPT1"/>
<feature type="transmembrane region" description="Helical" evidence="1">
    <location>
        <begin position="30"/>
        <end position="53"/>
    </location>
</feature>
<dbReference type="Proteomes" id="UP000033530">
    <property type="component" value="Unassembled WGS sequence"/>
</dbReference>
<keyword evidence="1" id="KW-0472">Membrane</keyword>
<gene>
    <name evidence="2" type="ORF">VV61_03950</name>
</gene>
<organism evidence="2 3">
    <name type="scientific">Staphylococcus carnosus</name>
    <dbReference type="NCBI Taxonomy" id="1281"/>
    <lineage>
        <taxon>Bacteria</taxon>
        <taxon>Bacillati</taxon>
        <taxon>Bacillota</taxon>
        <taxon>Bacilli</taxon>
        <taxon>Bacillales</taxon>
        <taxon>Staphylococcaceae</taxon>
        <taxon>Staphylococcus</taxon>
    </lineage>
</organism>
<accession>A0AAJ0JPT1</accession>
<name>A0AAJ0JPT1_STACA</name>
<protein>
    <recommendedName>
        <fullName evidence="4">DUF3953 domain-containing protein</fullName>
    </recommendedName>
</protein>
<feature type="transmembrane region" description="Helical" evidence="1">
    <location>
        <begin position="7"/>
        <end position="24"/>
    </location>
</feature>
<keyword evidence="1" id="KW-1133">Transmembrane helix</keyword>
<reference evidence="2 3" key="1">
    <citation type="submission" date="2015-03" db="EMBL/GenBank/DDBJ databases">
        <title>Draft Genome Sequence of S. carnosus subsp. utilis LTH 7013, Isolated from South Tirolean Ham.</title>
        <authorList>
            <person name="Mueller A."/>
            <person name="Huptas C."/>
            <person name="Wenning M."/>
            <person name="Weiss A."/>
            <person name="Schmidt H."/>
        </authorList>
    </citation>
    <scope>NUCLEOTIDE SEQUENCE [LARGE SCALE GENOMIC DNA]</scope>
    <source>
        <strain evidence="2 3">LTH7013</strain>
    </source>
</reference>
<evidence type="ECO:0008006" key="4">
    <source>
        <dbReference type="Google" id="ProtNLM"/>
    </source>
</evidence>
<feature type="transmembrane region" description="Helical" evidence="1">
    <location>
        <begin position="60"/>
        <end position="80"/>
    </location>
</feature>
<evidence type="ECO:0000313" key="2">
    <source>
        <dbReference type="EMBL" id="KKB25745.1"/>
    </source>
</evidence>